<evidence type="ECO:0000313" key="6">
    <source>
        <dbReference type="EMBL" id="RJE18513.1"/>
    </source>
</evidence>
<comment type="caution">
    <text evidence="6">The sequence shown here is derived from an EMBL/GenBank/DDBJ whole genome shotgun (WGS) entry which is preliminary data.</text>
</comment>
<dbReference type="GO" id="GO:0008270">
    <property type="term" value="F:zinc ion binding"/>
    <property type="evidence" value="ECO:0007669"/>
    <property type="project" value="UniProtKB-KW"/>
</dbReference>
<dbReference type="GO" id="GO:0005739">
    <property type="term" value="C:mitochondrion"/>
    <property type="evidence" value="ECO:0007669"/>
    <property type="project" value="TreeGrafter"/>
</dbReference>
<keyword evidence="1" id="KW-0479">Metal-binding</keyword>
<protein>
    <submittedName>
        <fullName evidence="6">DNL zinc finger</fullName>
    </submittedName>
</protein>
<dbReference type="InterPro" id="IPR007853">
    <property type="entry name" value="Znf_DNL-typ"/>
</dbReference>
<organism evidence="6 7">
    <name type="scientific">Aspergillus sclerotialis</name>
    <dbReference type="NCBI Taxonomy" id="2070753"/>
    <lineage>
        <taxon>Eukaryota</taxon>
        <taxon>Fungi</taxon>
        <taxon>Dikarya</taxon>
        <taxon>Ascomycota</taxon>
        <taxon>Pezizomycotina</taxon>
        <taxon>Eurotiomycetes</taxon>
        <taxon>Eurotiomycetidae</taxon>
        <taxon>Eurotiales</taxon>
        <taxon>Aspergillaceae</taxon>
        <taxon>Aspergillus</taxon>
        <taxon>Aspergillus subgen. Polypaecilum</taxon>
    </lineage>
</organism>
<dbReference type="STRING" id="2070753.A0A3A2Z8G7"/>
<keyword evidence="2 4" id="KW-0863">Zinc-finger</keyword>
<dbReference type="PANTHER" id="PTHR20922:SF13">
    <property type="entry name" value="DNL-TYPE ZINC FINGER PROTEIN"/>
    <property type="match status" value="1"/>
</dbReference>
<dbReference type="GO" id="GO:0006457">
    <property type="term" value="P:protein folding"/>
    <property type="evidence" value="ECO:0007669"/>
    <property type="project" value="TreeGrafter"/>
</dbReference>
<keyword evidence="3" id="KW-0862">Zinc</keyword>
<dbReference type="GO" id="GO:0030150">
    <property type="term" value="P:protein import into mitochondrial matrix"/>
    <property type="evidence" value="ECO:0007669"/>
    <property type="project" value="TreeGrafter"/>
</dbReference>
<feature type="domain" description="DNL-type" evidence="5">
    <location>
        <begin position="1"/>
        <end position="74"/>
    </location>
</feature>
<accession>A0A3A2Z8G7</accession>
<dbReference type="EMBL" id="MVGC01000539">
    <property type="protein sequence ID" value="RJE18513.1"/>
    <property type="molecule type" value="Genomic_DNA"/>
</dbReference>
<evidence type="ECO:0000313" key="7">
    <source>
        <dbReference type="Proteomes" id="UP000266188"/>
    </source>
</evidence>
<sequence>MSKHGYHRGTVVIRCPSCKNRHVMSDHLKIFFDKSSTLDEILGERGGKVTRGYLDGDMEFWEDGTVTKAQGSECK</sequence>
<dbReference type="Pfam" id="PF05180">
    <property type="entry name" value="zf-DNL"/>
    <property type="match status" value="1"/>
</dbReference>
<dbReference type="PANTHER" id="PTHR20922">
    <property type="entry name" value="DNL-TYPE ZINC FINGER PROTEIN"/>
    <property type="match status" value="1"/>
</dbReference>
<reference evidence="7" key="1">
    <citation type="submission" date="2017-02" db="EMBL/GenBank/DDBJ databases">
        <authorList>
            <person name="Tafer H."/>
            <person name="Lopandic K."/>
        </authorList>
    </citation>
    <scope>NUCLEOTIDE SEQUENCE [LARGE SCALE GENOMIC DNA]</scope>
    <source>
        <strain evidence="7">CBS 366.77</strain>
    </source>
</reference>
<dbReference type="PROSITE" id="PS51501">
    <property type="entry name" value="ZF_DNL"/>
    <property type="match status" value="1"/>
</dbReference>
<evidence type="ECO:0000256" key="1">
    <source>
        <dbReference type="ARBA" id="ARBA00022723"/>
    </source>
</evidence>
<keyword evidence="7" id="KW-1185">Reference proteome</keyword>
<dbReference type="GO" id="GO:0051087">
    <property type="term" value="F:protein-folding chaperone binding"/>
    <property type="evidence" value="ECO:0007669"/>
    <property type="project" value="TreeGrafter"/>
</dbReference>
<name>A0A3A2Z8G7_9EURO</name>
<dbReference type="OrthoDB" id="512667at2759"/>
<evidence type="ECO:0000256" key="3">
    <source>
        <dbReference type="ARBA" id="ARBA00022833"/>
    </source>
</evidence>
<dbReference type="Proteomes" id="UP000266188">
    <property type="component" value="Unassembled WGS sequence"/>
</dbReference>
<gene>
    <name evidence="6" type="ORF">PHISCL_09153</name>
</gene>
<proteinExistence type="predicted"/>
<dbReference type="AlphaFoldDB" id="A0A3A2Z8G7"/>
<dbReference type="GO" id="GO:0050821">
    <property type="term" value="P:protein stabilization"/>
    <property type="evidence" value="ECO:0007669"/>
    <property type="project" value="TreeGrafter"/>
</dbReference>
<evidence type="ECO:0000259" key="5">
    <source>
        <dbReference type="PROSITE" id="PS51501"/>
    </source>
</evidence>
<evidence type="ECO:0000256" key="4">
    <source>
        <dbReference type="PROSITE-ProRule" id="PRU00834"/>
    </source>
</evidence>
<dbReference type="InterPro" id="IPR024158">
    <property type="entry name" value="Mt_import_TIM15"/>
</dbReference>
<evidence type="ECO:0000256" key="2">
    <source>
        <dbReference type="ARBA" id="ARBA00022771"/>
    </source>
</evidence>